<organism evidence="1 2">
    <name type="scientific">Sphaerodactylus townsendi</name>
    <dbReference type="NCBI Taxonomy" id="933632"/>
    <lineage>
        <taxon>Eukaryota</taxon>
        <taxon>Metazoa</taxon>
        <taxon>Chordata</taxon>
        <taxon>Craniata</taxon>
        <taxon>Vertebrata</taxon>
        <taxon>Euteleostomi</taxon>
        <taxon>Lepidosauria</taxon>
        <taxon>Squamata</taxon>
        <taxon>Bifurcata</taxon>
        <taxon>Gekkota</taxon>
        <taxon>Sphaerodactylidae</taxon>
        <taxon>Sphaerodactylus</taxon>
    </lineage>
</organism>
<keyword evidence="2" id="KW-1185">Reference proteome</keyword>
<dbReference type="EMBL" id="CM037630">
    <property type="protein sequence ID" value="KAH7987647.1"/>
    <property type="molecule type" value="Genomic_DNA"/>
</dbReference>
<sequence length="100" mass="11520">MESDQTRTIPLQGIGRASHRRFVQEQRSRTEFSSQCHFTVSLFLRAQSRLPAKPPLKWFCGGPVRLTDRSPYVFYSHVLQCFSAIAQYYTCYVGRDGAAR</sequence>
<gene>
    <name evidence="1" type="ORF">K3G42_008703</name>
</gene>
<name>A0ACB8E645_9SAUR</name>
<proteinExistence type="predicted"/>
<comment type="caution">
    <text evidence="1">The sequence shown here is derived from an EMBL/GenBank/DDBJ whole genome shotgun (WGS) entry which is preliminary data.</text>
</comment>
<evidence type="ECO:0000313" key="2">
    <source>
        <dbReference type="Proteomes" id="UP000827872"/>
    </source>
</evidence>
<accession>A0ACB8E645</accession>
<reference evidence="1" key="1">
    <citation type="submission" date="2021-08" db="EMBL/GenBank/DDBJ databases">
        <title>The first chromosome-level gecko genome reveals the dynamic sex chromosomes of Neotropical dwarf geckos (Sphaerodactylidae: Sphaerodactylus).</title>
        <authorList>
            <person name="Pinto B.J."/>
            <person name="Keating S.E."/>
            <person name="Gamble T."/>
        </authorList>
    </citation>
    <scope>NUCLEOTIDE SEQUENCE</scope>
    <source>
        <strain evidence="1">TG3544</strain>
    </source>
</reference>
<dbReference type="Proteomes" id="UP000827872">
    <property type="component" value="Linkage Group LG17"/>
</dbReference>
<protein>
    <submittedName>
        <fullName evidence="1">Uncharacterized protein</fullName>
    </submittedName>
</protein>
<evidence type="ECO:0000313" key="1">
    <source>
        <dbReference type="EMBL" id="KAH7987647.1"/>
    </source>
</evidence>